<evidence type="ECO:0000256" key="2">
    <source>
        <dbReference type="SAM" id="SignalP"/>
    </source>
</evidence>
<evidence type="ECO:0000313" key="4">
    <source>
        <dbReference type="Proteomes" id="UP000283569"/>
    </source>
</evidence>
<keyword evidence="1" id="KW-0812">Transmembrane</keyword>
<feature type="transmembrane region" description="Helical" evidence="1">
    <location>
        <begin position="31"/>
        <end position="50"/>
    </location>
</feature>
<comment type="caution">
    <text evidence="3">The sequence shown here is derived from an EMBL/GenBank/DDBJ whole genome shotgun (WGS) entry which is preliminary data.</text>
</comment>
<keyword evidence="2" id="KW-0732">Signal</keyword>
<evidence type="ECO:0000256" key="1">
    <source>
        <dbReference type="SAM" id="Phobius"/>
    </source>
</evidence>
<reference evidence="3 4" key="1">
    <citation type="journal article" date="2018" name="Sci. Rep.">
        <title>Characterisation of pathogen-specific regions and novel effector candidates in Fusarium oxysporum f. sp. cepae.</title>
        <authorList>
            <person name="Armitage A.D."/>
            <person name="Taylor A."/>
            <person name="Sobczyk M.K."/>
            <person name="Baxter L."/>
            <person name="Greenfield B.P."/>
            <person name="Bates H.J."/>
            <person name="Wilson F."/>
            <person name="Jackson A.C."/>
            <person name="Ott S."/>
            <person name="Harrison R.J."/>
            <person name="Clarkson J.P."/>
        </authorList>
    </citation>
    <scope>NUCLEOTIDE SEQUENCE [LARGE SCALE GENOMIC DNA]</scope>
    <source>
        <strain evidence="3 4">Fp_A8</strain>
    </source>
</reference>
<dbReference type="Pfam" id="PF13876">
    <property type="entry name" value="Phage_gp49_66"/>
    <property type="match status" value="1"/>
</dbReference>
<sequence length="276" mass="29593">MLAARFAVLAVLLALGSYIAGAHLGRDWPVFIATGLLAVLAFSYSCKIDVDLQRLSNQPAPAEPPPRERTHRQELELAMAHGMGALVANPDYKGKSVGTNVREALDAMLAQSAPASLAELRWGMNAYPGRADQHKCLVHSVAACPCQKASDDLMRSAGYEGEQAPASSGPRVTPADVEAEIAREHYFTAEQGAKHPDAVAEPYDFGDVWKSSNLGALTFCVLVLKNGTKVVGMNYGAIDPAQHSAERGREEARAQAVEKVWELLGFRLRDKLAGGS</sequence>
<keyword evidence="1" id="KW-1133">Transmembrane helix</keyword>
<protein>
    <submittedName>
        <fullName evidence="3">Uncharacterized protein</fullName>
    </submittedName>
</protein>
<dbReference type="Proteomes" id="UP000283569">
    <property type="component" value="Unassembled WGS sequence"/>
</dbReference>
<keyword evidence="1" id="KW-0472">Membrane</keyword>
<dbReference type="AlphaFoldDB" id="A0A420S0K4"/>
<feature type="chain" id="PRO_5019156792" evidence="2">
    <location>
        <begin position="22"/>
        <end position="276"/>
    </location>
</feature>
<organism evidence="3 4">
    <name type="scientific">Gibberella intermedia</name>
    <name type="common">Bulb rot disease fungus</name>
    <name type="synonym">Fusarium proliferatum</name>
    <dbReference type="NCBI Taxonomy" id="948311"/>
    <lineage>
        <taxon>Eukaryota</taxon>
        <taxon>Fungi</taxon>
        <taxon>Dikarya</taxon>
        <taxon>Ascomycota</taxon>
        <taxon>Pezizomycotina</taxon>
        <taxon>Sordariomycetes</taxon>
        <taxon>Hypocreomycetidae</taxon>
        <taxon>Hypocreales</taxon>
        <taxon>Nectriaceae</taxon>
        <taxon>Fusarium</taxon>
        <taxon>Fusarium fujikuroi species complex</taxon>
    </lineage>
</organism>
<dbReference type="EMBL" id="MRDB01000114">
    <property type="protein sequence ID" value="RKL22798.1"/>
    <property type="molecule type" value="Genomic_DNA"/>
</dbReference>
<proteinExistence type="predicted"/>
<gene>
    <name evidence="3" type="ORF">BFJ72_g14603</name>
</gene>
<accession>A0A420S0K4</accession>
<evidence type="ECO:0000313" key="3">
    <source>
        <dbReference type="EMBL" id="RKL22798.1"/>
    </source>
</evidence>
<name>A0A420S0K4_GIBIN</name>
<dbReference type="InterPro" id="IPR025915">
    <property type="entry name" value="Phage_gp49_66"/>
</dbReference>
<feature type="signal peptide" evidence="2">
    <location>
        <begin position="1"/>
        <end position="21"/>
    </location>
</feature>